<accession>A0A6P3VG40</accession>
<gene>
    <name evidence="9" type="primary">si:ch211-212d10.1</name>
</gene>
<dbReference type="AlphaFoldDB" id="A0A6P3VG40"/>
<keyword evidence="3 5" id="KW-0720">Serine protease</keyword>
<keyword evidence="6" id="KW-0732">Signal</keyword>
<dbReference type="PANTHER" id="PTHR24271">
    <property type="entry name" value="KALLIKREIN-RELATED"/>
    <property type="match status" value="1"/>
</dbReference>
<evidence type="ECO:0000256" key="6">
    <source>
        <dbReference type="SAM" id="SignalP"/>
    </source>
</evidence>
<evidence type="ECO:0000256" key="5">
    <source>
        <dbReference type="RuleBase" id="RU363034"/>
    </source>
</evidence>
<keyword evidence="2 5" id="KW-0378">Hydrolase</keyword>
<proteinExistence type="predicted"/>
<keyword evidence="4" id="KW-1015">Disulfide bond</keyword>
<dbReference type="GO" id="GO:0006508">
    <property type="term" value="P:proteolysis"/>
    <property type="evidence" value="ECO:0007669"/>
    <property type="project" value="UniProtKB-KW"/>
</dbReference>
<evidence type="ECO:0000256" key="4">
    <source>
        <dbReference type="ARBA" id="ARBA00023157"/>
    </source>
</evidence>
<dbReference type="InterPro" id="IPR001254">
    <property type="entry name" value="Trypsin_dom"/>
</dbReference>
<dbReference type="InterPro" id="IPR009003">
    <property type="entry name" value="Peptidase_S1_PA"/>
</dbReference>
<dbReference type="GeneID" id="105889673"/>
<dbReference type="GO" id="GO:0004252">
    <property type="term" value="F:serine-type endopeptidase activity"/>
    <property type="evidence" value="ECO:0007669"/>
    <property type="project" value="InterPro"/>
</dbReference>
<evidence type="ECO:0000256" key="1">
    <source>
        <dbReference type="ARBA" id="ARBA00022670"/>
    </source>
</evidence>
<sequence length="239" mass="26469">MMHLLSALLPMLLVFNQGGCMRESILGGHEAKPHSRPYMVYILYKMNSQWASCDGFLVREDFVMTAAHCKGHTMLIFPGVHNTSDINPDSRLKGTPHVHPEYSSDRANDIMLLKLSPNVTLNNWVKLLHLPQTENESALTTDCLVPGWGATSLDEIGSKVLREVNVTVDPSLNCDTSKSICTKGPRGPYKGDSGGPLICGNVAYGVVSACHTDHKTYTYSYTRIAHSHHWINQIMTPLH</sequence>
<feature type="domain" description="Peptidase S1" evidence="7">
    <location>
        <begin position="25"/>
        <end position="236"/>
    </location>
</feature>
<dbReference type="Proteomes" id="UP000515152">
    <property type="component" value="Chromosome 10"/>
</dbReference>
<dbReference type="KEGG" id="char:105889673"/>
<keyword evidence="8" id="KW-1185">Reference proteome</keyword>
<evidence type="ECO:0000259" key="7">
    <source>
        <dbReference type="PROSITE" id="PS50240"/>
    </source>
</evidence>
<dbReference type="RefSeq" id="XP_012671035.2">
    <property type="nucleotide sequence ID" value="XM_012815581.3"/>
</dbReference>
<dbReference type="PROSITE" id="PS00135">
    <property type="entry name" value="TRYPSIN_SER"/>
    <property type="match status" value="1"/>
</dbReference>
<evidence type="ECO:0000256" key="3">
    <source>
        <dbReference type="ARBA" id="ARBA00022825"/>
    </source>
</evidence>
<dbReference type="InterPro" id="IPR001314">
    <property type="entry name" value="Peptidase_S1A"/>
</dbReference>
<dbReference type="SMART" id="SM00020">
    <property type="entry name" value="Tryp_SPc"/>
    <property type="match status" value="1"/>
</dbReference>
<dbReference type="PRINTS" id="PR00722">
    <property type="entry name" value="CHYMOTRYPSIN"/>
</dbReference>
<evidence type="ECO:0000313" key="8">
    <source>
        <dbReference type="Proteomes" id="UP000515152"/>
    </source>
</evidence>
<dbReference type="InterPro" id="IPR033116">
    <property type="entry name" value="TRYPSIN_SER"/>
</dbReference>
<dbReference type="PANTHER" id="PTHR24271:SF88">
    <property type="entry name" value="MAST CELL PROTEASE 2 ISOFORM X1"/>
    <property type="match status" value="1"/>
</dbReference>
<protein>
    <submittedName>
        <fullName evidence="9">Duodenase-1</fullName>
    </submittedName>
</protein>
<keyword evidence="1 5" id="KW-0645">Protease</keyword>
<dbReference type="Gene3D" id="2.40.10.10">
    <property type="entry name" value="Trypsin-like serine proteases"/>
    <property type="match status" value="2"/>
</dbReference>
<evidence type="ECO:0000313" key="9">
    <source>
        <dbReference type="RefSeq" id="XP_012671035.2"/>
    </source>
</evidence>
<dbReference type="SUPFAM" id="SSF50494">
    <property type="entry name" value="Trypsin-like serine proteases"/>
    <property type="match status" value="1"/>
</dbReference>
<dbReference type="OrthoDB" id="5597713at2759"/>
<dbReference type="CDD" id="cd00190">
    <property type="entry name" value="Tryp_SPc"/>
    <property type="match status" value="1"/>
</dbReference>
<evidence type="ECO:0000256" key="2">
    <source>
        <dbReference type="ARBA" id="ARBA00022801"/>
    </source>
</evidence>
<dbReference type="InterPro" id="IPR018114">
    <property type="entry name" value="TRYPSIN_HIS"/>
</dbReference>
<feature type="chain" id="PRO_5027894298" evidence="6">
    <location>
        <begin position="19"/>
        <end position="239"/>
    </location>
</feature>
<organism evidence="8 9">
    <name type="scientific">Clupea harengus</name>
    <name type="common">Atlantic herring</name>
    <dbReference type="NCBI Taxonomy" id="7950"/>
    <lineage>
        <taxon>Eukaryota</taxon>
        <taxon>Metazoa</taxon>
        <taxon>Chordata</taxon>
        <taxon>Craniata</taxon>
        <taxon>Vertebrata</taxon>
        <taxon>Euteleostomi</taxon>
        <taxon>Actinopterygii</taxon>
        <taxon>Neopterygii</taxon>
        <taxon>Teleostei</taxon>
        <taxon>Clupei</taxon>
        <taxon>Clupeiformes</taxon>
        <taxon>Clupeoidei</taxon>
        <taxon>Clupeidae</taxon>
        <taxon>Clupea</taxon>
    </lineage>
</organism>
<feature type="signal peptide" evidence="6">
    <location>
        <begin position="1"/>
        <end position="18"/>
    </location>
</feature>
<dbReference type="Pfam" id="PF00089">
    <property type="entry name" value="Trypsin"/>
    <property type="match status" value="1"/>
</dbReference>
<reference evidence="9" key="1">
    <citation type="submission" date="2025-08" db="UniProtKB">
        <authorList>
            <consortium name="RefSeq"/>
        </authorList>
    </citation>
    <scope>IDENTIFICATION</scope>
</reference>
<dbReference type="InterPro" id="IPR043504">
    <property type="entry name" value="Peptidase_S1_PA_chymotrypsin"/>
</dbReference>
<dbReference type="PROSITE" id="PS50240">
    <property type="entry name" value="TRYPSIN_DOM"/>
    <property type="match status" value="1"/>
</dbReference>
<dbReference type="PROSITE" id="PS00134">
    <property type="entry name" value="TRYPSIN_HIS"/>
    <property type="match status" value="1"/>
</dbReference>
<name>A0A6P3VG40_CLUHA</name>